<keyword evidence="1" id="KW-0812">Transmembrane</keyword>
<keyword evidence="1" id="KW-1133">Transmembrane helix</keyword>
<evidence type="ECO:0000313" key="2">
    <source>
        <dbReference type="EMBL" id="EAZ06245.1"/>
    </source>
</evidence>
<sequence>MEPAEAALFVLAMPAVAGAASPFFVVAAAASAPASVAWRALLGLVYVAVSGAAQVVSMCAVTVFYYKCRLRCKEADSLRNDVPDV</sequence>
<dbReference type="PANTHER" id="PTHR34483:SF7">
    <property type="entry name" value="TRANSMEMBRANE PROTEIN"/>
    <property type="match status" value="1"/>
</dbReference>
<evidence type="ECO:0000313" key="3">
    <source>
        <dbReference type="Proteomes" id="UP000007015"/>
    </source>
</evidence>
<protein>
    <submittedName>
        <fullName evidence="2">Uncharacterized protein</fullName>
    </submittedName>
</protein>
<evidence type="ECO:0000256" key="1">
    <source>
        <dbReference type="SAM" id="Phobius"/>
    </source>
</evidence>
<proteinExistence type="predicted"/>
<keyword evidence="1" id="KW-0472">Membrane</keyword>
<gene>
    <name evidence="2" type="ORF">OsI_28483</name>
</gene>
<dbReference type="PANTHER" id="PTHR34483">
    <property type="entry name" value="OS09G0129800 PROTEIN"/>
    <property type="match status" value="1"/>
</dbReference>
<dbReference type="Gramene" id="BGIOSGA027343-TA">
    <property type="protein sequence ID" value="BGIOSGA027343-PA"/>
    <property type="gene ID" value="BGIOSGA027343"/>
</dbReference>
<feature type="transmembrane region" description="Helical" evidence="1">
    <location>
        <begin position="44"/>
        <end position="66"/>
    </location>
</feature>
<accession>A2YT34</accession>
<dbReference type="Proteomes" id="UP000007015">
    <property type="component" value="Chromosome 8"/>
</dbReference>
<keyword evidence="3" id="KW-1185">Reference proteome</keyword>
<dbReference type="EMBL" id="CM000133">
    <property type="protein sequence ID" value="EAZ06245.1"/>
    <property type="molecule type" value="Genomic_DNA"/>
</dbReference>
<organism evidence="2 3">
    <name type="scientific">Oryza sativa subsp. indica</name>
    <name type="common">Rice</name>
    <dbReference type="NCBI Taxonomy" id="39946"/>
    <lineage>
        <taxon>Eukaryota</taxon>
        <taxon>Viridiplantae</taxon>
        <taxon>Streptophyta</taxon>
        <taxon>Embryophyta</taxon>
        <taxon>Tracheophyta</taxon>
        <taxon>Spermatophyta</taxon>
        <taxon>Magnoliopsida</taxon>
        <taxon>Liliopsida</taxon>
        <taxon>Poales</taxon>
        <taxon>Poaceae</taxon>
        <taxon>BOP clade</taxon>
        <taxon>Oryzoideae</taxon>
        <taxon>Oryzeae</taxon>
        <taxon>Oryzinae</taxon>
        <taxon>Oryza</taxon>
        <taxon>Oryza sativa</taxon>
    </lineage>
</organism>
<dbReference type="HOGENOM" id="CLU_2516656_0_0_1"/>
<reference evidence="2 3" key="1">
    <citation type="journal article" date="2005" name="PLoS Biol.">
        <title>The genomes of Oryza sativa: a history of duplications.</title>
        <authorList>
            <person name="Yu J."/>
            <person name="Wang J."/>
            <person name="Lin W."/>
            <person name="Li S."/>
            <person name="Li H."/>
            <person name="Zhou J."/>
            <person name="Ni P."/>
            <person name="Dong W."/>
            <person name="Hu S."/>
            <person name="Zeng C."/>
            <person name="Zhang J."/>
            <person name="Zhang Y."/>
            <person name="Li R."/>
            <person name="Xu Z."/>
            <person name="Li S."/>
            <person name="Li X."/>
            <person name="Zheng H."/>
            <person name="Cong L."/>
            <person name="Lin L."/>
            <person name="Yin J."/>
            <person name="Geng J."/>
            <person name="Li G."/>
            <person name="Shi J."/>
            <person name="Liu J."/>
            <person name="Lv H."/>
            <person name="Li J."/>
            <person name="Wang J."/>
            <person name="Deng Y."/>
            <person name="Ran L."/>
            <person name="Shi X."/>
            <person name="Wang X."/>
            <person name="Wu Q."/>
            <person name="Li C."/>
            <person name="Ren X."/>
            <person name="Wang J."/>
            <person name="Wang X."/>
            <person name="Li D."/>
            <person name="Liu D."/>
            <person name="Zhang X."/>
            <person name="Ji Z."/>
            <person name="Zhao W."/>
            <person name="Sun Y."/>
            <person name="Zhang Z."/>
            <person name="Bao J."/>
            <person name="Han Y."/>
            <person name="Dong L."/>
            <person name="Ji J."/>
            <person name="Chen P."/>
            <person name="Wu S."/>
            <person name="Liu J."/>
            <person name="Xiao Y."/>
            <person name="Bu D."/>
            <person name="Tan J."/>
            <person name="Yang L."/>
            <person name="Ye C."/>
            <person name="Zhang J."/>
            <person name="Xu J."/>
            <person name="Zhou Y."/>
            <person name="Yu Y."/>
            <person name="Zhang B."/>
            <person name="Zhuang S."/>
            <person name="Wei H."/>
            <person name="Liu B."/>
            <person name="Lei M."/>
            <person name="Yu H."/>
            <person name="Li Y."/>
            <person name="Xu H."/>
            <person name="Wei S."/>
            <person name="He X."/>
            <person name="Fang L."/>
            <person name="Zhang Z."/>
            <person name="Zhang Y."/>
            <person name="Huang X."/>
            <person name="Su Z."/>
            <person name="Tong W."/>
            <person name="Li J."/>
            <person name="Tong Z."/>
            <person name="Li S."/>
            <person name="Ye J."/>
            <person name="Wang L."/>
            <person name="Fang L."/>
            <person name="Lei T."/>
            <person name="Chen C."/>
            <person name="Chen H."/>
            <person name="Xu Z."/>
            <person name="Li H."/>
            <person name="Huang H."/>
            <person name="Zhang F."/>
            <person name="Xu H."/>
            <person name="Li N."/>
            <person name="Zhao C."/>
            <person name="Li S."/>
            <person name="Dong L."/>
            <person name="Huang Y."/>
            <person name="Li L."/>
            <person name="Xi Y."/>
            <person name="Qi Q."/>
            <person name="Li W."/>
            <person name="Zhang B."/>
            <person name="Hu W."/>
            <person name="Zhang Y."/>
            <person name="Tian X."/>
            <person name="Jiao Y."/>
            <person name="Liang X."/>
            <person name="Jin J."/>
            <person name="Gao L."/>
            <person name="Zheng W."/>
            <person name="Hao B."/>
            <person name="Liu S."/>
            <person name="Wang W."/>
            <person name="Yuan L."/>
            <person name="Cao M."/>
            <person name="McDermott J."/>
            <person name="Samudrala R."/>
            <person name="Wang J."/>
            <person name="Wong G.K."/>
            <person name="Yang H."/>
        </authorList>
    </citation>
    <scope>NUCLEOTIDE SEQUENCE [LARGE SCALE GENOMIC DNA]</scope>
    <source>
        <strain evidence="3">cv. 93-11</strain>
    </source>
</reference>
<dbReference type="AlphaFoldDB" id="A2YT34"/>
<name>A2YT34_ORYSI</name>